<dbReference type="Gene3D" id="2.60.60.40">
    <property type="match status" value="1"/>
</dbReference>
<sequence length="721" mass="77113">MVTCPFLRSHAASAALLLALLAGCGGGSADAAPADTRTPARTAQALAAPSVLTVRAKGSLHAGVGPVMVVRLNQQVVGTVEVKNTADWADFPFSLPALRGGDKIDVVFTNDIAANGVDRNLHIASLSDGTTVLLPFTTGIVIDRGAGAAAFDGLDLLPGSSTLASNGALRLTWPGGPNAAASTLPRRKAAARLLLQASFGPTPAAVDALAATTDASWITTQMALPTTDDFVRGVQARYDLGDMNRPGGDQYDPSEIVRIFWRTAPAAPDQLRKRTAFALHHLFMVSQVDANLWFHSRAYASYLDLLNRHAFGNFRTLIEEIALSPAMGIYLSHLRNRKEDPSINRQPDENFARELMQLFTIGLQELNPDGSPKLDSTGQPIDTYRNADVMALAKVFTGFTWGFPDGQMSNDKFGWLDPTYTAAGDQRVDLQRMKALPDQHSTAEKKLFTGKPWAVTLPAGSSAQADVKAALDTLFQHPNVGPFIGRQLIQQLVTSQPSAAYVGRVAAVFNNNGAGVRGDLGAVVRAILLDTEARTIPAPTSPNGKLREPVLGLLHWMRTFGATSTNGRYRMGWQLDPLGETPFRAPSVFGYFRPGYVPPTPAFAPRKATAPEFQILDENSVAAWVNLAGAMGAGGLGWVDNAPEVPGNHSHLLNVLTNAGVSGLLDEIDVLLLGGRMSADLRRILTEAVVGIEDASTRGDPDRVRLAVFLTLASPEFRIQR</sequence>
<keyword evidence="1" id="KW-0732">Signal</keyword>
<dbReference type="EMBL" id="JACCFH010000001">
    <property type="protein sequence ID" value="NYG31361.1"/>
    <property type="molecule type" value="Genomic_DNA"/>
</dbReference>
<comment type="caution">
    <text evidence="3">The sequence shown here is derived from an EMBL/GenBank/DDBJ whole genome shotgun (WGS) entry which is preliminary data.</text>
</comment>
<dbReference type="Pfam" id="PF16841">
    <property type="entry name" value="CBM60"/>
    <property type="match status" value="1"/>
</dbReference>
<dbReference type="RefSeq" id="WP_179632359.1">
    <property type="nucleotide sequence ID" value="NZ_JACCFH010000001.1"/>
</dbReference>
<dbReference type="PANTHER" id="PTHR43737:SF1">
    <property type="entry name" value="DUF1501 DOMAIN-CONTAINING PROTEIN"/>
    <property type="match status" value="1"/>
</dbReference>
<evidence type="ECO:0000259" key="2">
    <source>
        <dbReference type="Pfam" id="PF16841"/>
    </source>
</evidence>
<protein>
    <submittedName>
        <fullName evidence="3">Uncharacterized protein (DUF1800 family)</fullName>
    </submittedName>
</protein>
<accession>A0A7Y9U568</accession>
<evidence type="ECO:0000313" key="4">
    <source>
        <dbReference type="Proteomes" id="UP000518288"/>
    </source>
</evidence>
<dbReference type="InterPro" id="IPR014917">
    <property type="entry name" value="DUF1800"/>
</dbReference>
<name>A0A7Y9U568_9BURK</name>
<dbReference type="Pfam" id="PF08811">
    <property type="entry name" value="DUF1800"/>
    <property type="match status" value="1"/>
</dbReference>
<gene>
    <name evidence="3" type="ORF">BDD16_000347</name>
</gene>
<reference evidence="3 4" key="1">
    <citation type="submission" date="2020-07" db="EMBL/GenBank/DDBJ databases">
        <title>Genomic Encyclopedia of Archaeal and Bacterial Type Strains, Phase II (KMG-II): from individual species to whole genera.</title>
        <authorList>
            <person name="Goeker M."/>
        </authorList>
    </citation>
    <scope>NUCLEOTIDE SEQUENCE [LARGE SCALE GENOMIC DNA]</scope>
    <source>
        <strain evidence="3 4">DSM 21226</strain>
    </source>
</reference>
<keyword evidence="4" id="KW-1185">Reference proteome</keyword>
<dbReference type="PANTHER" id="PTHR43737">
    <property type="entry name" value="BLL7424 PROTEIN"/>
    <property type="match status" value="1"/>
</dbReference>
<organism evidence="3 4">
    <name type="scientific">Sphaerotilus montanus</name>
    <dbReference type="NCBI Taxonomy" id="522889"/>
    <lineage>
        <taxon>Bacteria</taxon>
        <taxon>Pseudomonadati</taxon>
        <taxon>Pseudomonadota</taxon>
        <taxon>Betaproteobacteria</taxon>
        <taxon>Burkholderiales</taxon>
        <taxon>Sphaerotilaceae</taxon>
        <taxon>Sphaerotilus</taxon>
    </lineage>
</organism>
<feature type="signal peptide" evidence="1">
    <location>
        <begin position="1"/>
        <end position="31"/>
    </location>
</feature>
<evidence type="ECO:0000313" key="3">
    <source>
        <dbReference type="EMBL" id="NYG31361.1"/>
    </source>
</evidence>
<dbReference type="AlphaFoldDB" id="A0A7Y9U568"/>
<evidence type="ECO:0000256" key="1">
    <source>
        <dbReference type="SAM" id="SignalP"/>
    </source>
</evidence>
<feature type="chain" id="PRO_5030767410" evidence="1">
    <location>
        <begin position="32"/>
        <end position="721"/>
    </location>
</feature>
<feature type="domain" description="Carbohydrate binding module xylan-binding" evidence="2">
    <location>
        <begin position="52"/>
        <end position="126"/>
    </location>
</feature>
<dbReference type="InterPro" id="IPR031768">
    <property type="entry name" value="CBM60_xylan-bd"/>
</dbReference>
<dbReference type="Proteomes" id="UP000518288">
    <property type="component" value="Unassembled WGS sequence"/>
</dbReference>
<proteinExistence type="predicted"/>